<accession>A0ABQ5IA68</accession>
<dbReference type="Gene3D" id="3.90.180.10">
    <property type="entry name" value="Medium-chain alcohol dehydrogenases, catalytic domain"/>
    <property type="match status" value="1"/>
</dbReference>
<dbReference type="InterPro" id="IPR047109">
    <property type="entry name" value="CAD-like"/>
</dbReference>
<keyword evidence="6" id="KW-0695">RNA-directed DNA polymerase</keyword>
<dbReference type="InterPro" id="IPR000672">
    <property type="entry name" value="THF_DH/CycHdrlase"/>
</dbReference>
<protein>
    <submittedName>
        <fullName evidence="6">Reverse transcriptase domain-containing protein</fullName>
    </submittedName>
</protein>
<keyword evidence="2" id="KW-0862">Zinc</keyword>
<dbReference type="PRINTS" id="PR00085">
    <property type="entry name" value="THFDHDRGNASE"/>
</dbReference>
<comment type="caution">
    <text evidence="6">The sequence shown here is derived from an EMBL/GenBank/DDBJ whole genome shotgun (WGS) entry which is preliminary data.</text>
</comment>
<keyword evidence="6" id="KW-0808">Transferase</keyword>
<dbReference type="PANTHER" id="PTHR42683">
    <property type="entry name" value="ALDEHYDE REDUCTASE"/>
    <property type="match status" value="1"/>
</dbReference>
<reference evidence="6" key="2">
    <citation type="submission" date="2022-01" db="EMBL/GenBank/DDBJ databases">
        <authorList>
            <person name="Yamashiro T."/>
            <person name="Shiraishi A."/>
            <person name="Satake H."/>
            <person name="Nakayama K."/>
        </authorList>
    </citation>
    <scope>NUCLEOTIDE SEQUENCE</scope>
</reference>
<dbReference type="Pfam" id="PF02882">
    <property type="entry name" value="THF_DHG_CYH_C"/>
    <property type="match status" value="1"/>
</dbReference>
<keyword evidence="4" id="KW-0472">Membrane</keyword>
<evidence type="ECO:0000256" key="4">
    <source>
        <dbReference type="SAM" id="Phobius"/>
    </source>
</evidence>
<dbReference type="GO" id="GO:0003964">
    <property type="term" value="F:RNA-directed DNA polymerase activity"/>
    <property type="evidence" value="ECO:0007669"/>
    <property type="project" value="UniProtKB-KW"/>
</dbReference>
<evidence type="ECO:0000259" key="5">
    <source>
        <dbReference type="Pfam" id="PF02882"/>
    </source>
</evidence>
<evidence type="ECO:0000313" key="7">
    <source>
        <dbReference type="Proteomes" id="UP001151760"/>
    </source>
</evidence>
<evidence type="ECO:0000256" key="2">
    <source>
        <dbReference type="ARBA" id="ARBA00022833"/>
    </source>
</evidence>
<keyword evidence="3" id="KW-0560">Oxidoreductase</keyword>
<evidence type="ECO:0000313" key="6">
    <source>
        <dbReference type="EMBL" id="GJT96293.1"/>
    </source>
</evidence>
<evidence type="ECO:0000256" key="1">
    <source>
        <dbReference type="ARBA" id="ARBA00022723"/>
    </source>
</evidence>
<organism evidence="6 7">
    <name type="scientific">Tanacetum coccineum</name>
    <dbReference type="NCBI Taxonomy" id="301880"/>
    <lineage>
        <taxon>Eukaryota</taxon>
        <taxon>Viridiplantae</taxon>
        <taxon>Streptophyta</taxon>
        <taxon>Embryophyta</taxon>
        <taxon>Tracheophyta</taxon>
        <taxon>Spermatophyta</taxon>
        <taxon>Magnoliopsida</taxon>
        <taxon>eudicotyledons</taxon>
        <taxon>Gunneridae</taxon>
        <taxon>Pentapetalae</taxon>
        <taxon>asterids</taxon>
        <taxon>campanulids</taxon>
        <taxon>Asterales</taxon>
        <taxon>Asteraceae</taxon>
        <taxon>Asteroideae</taxon>
        <taxon>Anthemideae</taxon>
        <taxon>Anthemidinae</taxon>
        <taxon>Tanacetum</taxon>
    </lineage>
</organism>
<feature type="domain" description="Tetrahydrofolate dehydrogenase/cyclohydrolase NAD(P)-binding" evidence="5">
    <location>
        <begin position="125"/>
        <end position="168"/>
    </location>
</feature>
<keyword evidence="6" id="KW-0548">Nucleotidyltransferase</keyword>
<feature type="transmembrane region" description="Helical" evidence="4">
    <location>
        <begin position="145"/>
        <end position="166"/>
    </location>
</feature>
<dbReference type="Proteomes" id="UP001151760">
    <property type="component" value="Unassembled WGS sequence"/>
</dbReference>
<reference evidence="6" key="1">
    <citation type="journal article" date="2022" name="Int. J. Mol. Sci.">
        <title>Draft Genome of Tanacetum Coccineum: Genomic Comparison of Closely Related Tanacetum-Family Plants.</title>
        <authorList>
            <person name="Yamashiro T."/>
            <person name="Shiraishi A."/>
            <person name="Nakayama K."/>
            <person name="Satake H."/>
        </authorList>
    </citation>
    <scope>NUCLEOTIDE SEQUENCE</scope>
</reference>
<keyword evidence="4" id="KW-1133">Transmembrane helix</keyword>
<dbReference type="EMBL" id="BQNB010020467">
    <property type="protein sequence ID" value="GJT96293.1"/>
    <property type="molecule type" value="Genomic_DNA"/>
</dbReference>
<gene>
    <name evidence="6" type="ORF">Tco_1091811</name>
</gene>
<proteinExistence type="predicted"/>
<keyword evidence="4" id="KW-0812">Transmembrane</keyword>
<dbReference type="InterPro" id="IPR020631">
    <property type="entry name" value="THF_DH/CycHdrlase_NAD-bd_dom"/>
</dbReference>
<evidence type="ECO:0000256" key="3">
    <source>
        <dbReference type="ARBA" id="ARBA00023002"/>
    </source>
</evidence>
<keyword evidence="7" id="KW-1185">Reference proteome</keyword>
<name>A0ABQ5IA68_9ASTR</name>
<keyword evidence="1" id="KW-0479">Metal-binding</keyword>
<sequence>MLKVSPWKGVIRFGKQGKLNPSTFHVSNLKKCLSDMPLDEIHIDDKLHFVEEPVEIMEREVKRLKQSRIPIIKVRWNSMRGPEFTWERENQFQKKYPHLFTKIAPRQVPHLEPCGQGSFNGGCYNRLVGDICYEEASKVASSITLVAGGVGPMTIAMLLLNILLYAKRIHNFRTVRDKERCGYLGWNYYGWRARISLPGAFRDLLIKKTDKDPVVLYITYRGYSDHMVCEEHFVLRWPDNLPLDSSAPLLYARITSYTSLNKFGLDIPDMKVGMVGLGGVGHVAAKMA</sequence>